<gene>
    <name evidence="6" type="ORF">GT347_23235</name>
</gene>
<keyword evidence="4" id="KW-0804">Transcription</keyword>
<feature type="domain" description="HTH lysR-type" evidence="5">
    <location>
        <begin position="3"/>
        <end position="60"/>
    </location>
</feature>
<dbReference type="InterPro" id="IPR036390">
    <property type="entry name" value="WH_DNA-bd_sf"/>
</dbReference>
<dbReference type="InterPro" id="IPR005119">
    <property type="entry name" value="LysR_subst-bd"/>
</dbReference>
<dbReference type="PANTHER" id="PTHR30126:SF98">
    <property type="entry name" value="HTH-TYPE TRANSCRIPTIONAL ACTIVATOR BAUR"/>
    <property type="match status" value="1"/>
</dbReference>
<dbReference type="Gene3D" id="1.10.10.10">
    <property type="entry name" value="Winged helix-like DNA-binding domain superfamily/Winged helix DNA-binding domain"/>
    <property type="match status" value="1"/>
</dbReference>
<name>A0A857JC21_9BURK</name>
<sequence length="312" mass="33526">MAMDAAAIEYFHSVARHGSISRAAVELQMEQSTLTRHIGRLEDGIGVRLFHRSGRGMVLTDAGSALLLQAEKLVESLRQARQLAVELAADAPLQITVGAQPTIAQMCFGPLGHALRQRFPHARIRLVEGLGHRLVQLLQDGEIDTAVLYLPEQGQGMDYDLLLQEPLYCVLPPGMPLPGASIDVPRLLDLPLVLPSTAHGLRGLAESLAQRYAQPLRVALECDGSTALTRQLVHAGHGCTILPLAAVQEEVERGLLQAVPIEGTDVLRAVASATARNRPPVAGLREAGRLIRQVVTQVVDAQKWPGVQGMAG</sequence>
<accession>A0A857JC21</accession>
<dbReference type="InterPro" id="IPR036388">
    <property type="entry name" value="WH-like_DNA-bd_sf"/>
</dbReference>
<keyword evidence="7" id="KW-1185">Reference proteome</keyword>
<dbReference type="Pfam" id="PF03466">
    <property type="entry name" value="LysR_substrate"/>
    <property type="match status" value="1"/>
</dbReference>
<dbReference type="GO" id="GO:0000976">
    <property type="term" value="F:transcription cis-regulatory region binding"/>
    <property type="evidence" value="ECO:0007669"/>
    <property type="project" value="TreeGrafter"/>
</dbReference>
<comment type="similarity">
    <text evidence="1">Belongs to the LysR transcriptional regulatory family.</text>
</comment>
<evidence type="ECO:0000256" key="1">
    <source>
        <dbReference type="ARBA" id="ARBA00009437"/>
    </source>
</evidence>
<dbReference type="InterPro" id="IPR000847">
    <property type="entry name" value="LysR_HTH_N"/>
</dbReference>
<dbReference type="PROSITE" id="PS50931">
    <property type="entry name" value="HTH_LYSR"/>
    <property type="match status" value="1"/>
</dbReference>
<dbReference type="GO" id="GO:0003700">
    <property type="term" value="F:DNA-binding transcription factor activity"/>
    <property type="evidence" value="ECO:0007669"/>
    <property type="project" value="InterPro"/>
</dbReference>
<evidence type="ECO:0000259" key="5">
    <source>
        <dbReference type="PROSITE" id="PS50931"/>
    </source>
</evidence>
<dbReference type="Pfam" id="PF00126">
    <property type="entry name" value="HTH_1"/>
    <property type="match status" value="1"/>
</dbReference>
<protein>
    <submittedName>
        <fullName evidence="6">LysR family transcriptional regulator</fullName>
    </submittedName>
</protein>
<organism evidence="6 7">
    <name type="scientific">Xylophilus rhododendri</name>
    <dbReference type="NCBI Taxonomy" id="2697032"/>
    <lineage>
        <taxon>Bacteria</taxon>
        <taxon>Pseudomonadati</taxon>
        <taxon>Pseudomonadota</taxon>
        <taxon>Betaproteobacteria</taxon>
        <taxon>Burkholderiales</taxon>
        <taxon>Xylophilus</taxon>
    </lineage>
</organism>
<keyword evidence="2" id="KW-0805">Transcription regulation</keyword>
<evidence type="ECO:0000256" key="4">
    <source>
        <dbReference type="ARBA" id="ARBA00023163"/>
    </source>
</evidence>
<dbReference type="FunFam" id="1.10.10.10:FF:000001">
    <property type="entry name" value="LysR family transcriptional regulator"/>
    <property type="match status" value="1"/>
</dbReference>
<dbReference type="SUPFAM" id="SSF46785">
    <property type="entry name" value="Winged helix' DNA-binding domain"/>
    <property type="match status" value="1"/>
</dbReference>
<proteinExistence type="inferred from homology"/>
<evidence type="ECO:0000256" key="2">
    <source>
        <dbReference type="ARBA" id="ARBA00023015"/>
    </source>
</evidence>
<evidence type="ECO:0000313" key="7">
    <source>
        <dbReference type="Proteomes" id="UP000464787"/>
    </source>
</evidence>
<evidence type="ECO:0000313" key="6">
    <source>
        <dbReference type="EMBL" id="QHJ00640.1"/>
    </source>
</evidence>
<dbReference type="PRINTS" id="PR00039">
    <property type="entry name" value="HTHLYSR"/>
</dbReference>
<reference evidence="6 7" key="1">
    <citation type="submission" date="2020-01" db="EMBL/GenBank/DDBJ databases">
        <title>Genome sequencing of strain KACC 21265.</title>
        <authorList>
            <person name="Heo J."/>
            <person name="Kim S.-J."/>
            <person name="Kim J.-S."/>
            <person name="Hong S.-B."/>
            <person name="Kwon S.-W."/>
        </authorList>
    </citation>
    <scope>NUCLEOTIDE SEQUENCE [LARGE SCALE GENOMIC DNA]</scope>
    <source>
        <strain evidence="6 7">KACC 21265</strain>
    </source>
</reference>
<dbReference type="PANTHER" id="PTHR30126">
    <property type="entry name" value="HTH-TYPE TRANSCRIPTIONAL REGULATOR"/>
    <property type="match status" value="1"/>
</dbReference>
<dbReference type="Gene3D" id="3.40.190.10">
    <property type="entry name" value="Periplasmic binding protein-like II"/>
    <property type="match status" value="2"/>
</dbReference>
<dbReference type="AlphaFoldDB" id="A0A857JC21"/>
<dbReference type="RefSeq" id="WP_160554449.1">
    <property type="nucleotide sequence ID" value="NZ_CP047650.1"/>
</dbReference>
<keyword evidence="3" id="KW-0238">DNA-binding</keyword>
<dbReference type="Proteomes" id="UP000464787">
    <property type="component" value="Chromosome"/>
</dbReference>
<dbReference type="SUPFAM" id="SSF53850">
    <property type="entry name" value="Periplasmic binding protein-like II"/>
    <property type="match status" value="1"/>
</dbReference>
<dbReference type="EMBL" id="CP047650">
    <property type="protein sequence ID" value="QHJ00640.1"/>
    <property type="molecule type" value="Genomic_DNA"/>
</dbReference>
<evidence type="ECO:0000256" key="3">
    <source>
        <dbReference type="ARBA" id="ARBA00023125"/>
    </source>
</evidence>
<dbReference type="KEGG" id="xyk:GT347_23235"/>